<protein>
    <submittedName>
        <fullName evidence="2">Uncharacterized protein</fullName>
    </submittedName>
</protein>
<accession>A0A1R3KKD4</accession>
<comment type="caution">
    <text evidence="2">The sequence shown here is derived from an EMBL/GenBank/DDBJ whole genome shotgun (WGS) entry which is preliminary data.</text>
</comment>
<dbReference type="Proteomes" id="UP000187203">
    <property type="component" value="Unassembled WGS sequence"/>
</dbReference>
<evidence type="ECO:0000313" key="2">
    <source>
        <dbReference type="EMBL" id="OMP07556.1"/>
    </source>
</evidence>
<gene>
    <name evidence="2" type="ORF">COLO4_07237</name>
</gene>
<feature type="transmembrane region" description="Helical" evidence="1">
    <location>
        <begin position="26"/>
        <end position="45"/>
    </location>
</feature>
<proteinExistence type="predicted"/>
<keyword evidence="3" id="KW-1185">Reference proteome</keyword>
<dbReference type="AlphaFoldDB" id="A0A1R3KKD4"/>
<keyword evidence="1" id="KW-0472">Membrane</keyword>
<keyword evidence="1" id="KW-1133">Transmembrane helix</keyword>
<evidence type="ECO:0000313" key="3">
    <source>
        <dbReference type="Proteomes" id="UP000187203"/>
    </source>
</evidence>
<organism evidence="2 3">
    <name type="scientific">Corchorus olitorius</name>
    <dbReference type="NCBI Taxonomy" id="93759"/>
    <lineage>
        <taxon>Eukaryota</taxon>
        <taxon>Viridiplantae</taxon>
        <taxon>Streptophyta</taxon>
        <taxon>Embryophyta</taxon>
        <taxon>Tracheophyta</taxon>
        <taxon>Spermatophyta</taxon>
        <taxon>Magnoliopsida</taxon>
        <taxon>eudicotyledons</taxon>
        <taxon>Gunneridae</taxon>
        <taxon>Pentapetalae</taxon>
        <taxon>rosids</taxon>
        <taxon>malvids</taxon>
        <taxon>Malvales</taxon>
        <taxon>Malvaceae</taxon>
        <taxon>Grewioideae</taxon>
        <taxon>Apeibeae</taxon>
        <taxon>Corchorus</taxon>
    </lineage>
</organism>
<sequence>MAAQFCGLQSCGCSKVARSGGALPSGLLACLVCCCLASRGSLVALR</sequence>
<keyword evidence="1" id="KW-0812">Transmembrane</keyword>
<name>A0A1R3KKD4_9ROSI</name>
<dbReference type="EMBL" id="AWUE01013163">
    <property type="protein sequence ID" value="OMP07556.1"/>
    <property type="molecule type" value="Genomic_DNA"/>
</dbReference>
<reference evidence="3" key="1">
    <citation type="submission" date="2013-09" db="EMBL/GenBank/DDBJ databases">
        <title>Corchorus olitorius genome sequencing.</title>
        <authorList>
            <person name="Alam M."/>
            <person name="Haque M.S."/>
            <person name="Islam M.S."/>
            <person name="Emdad E.M."/>
            <person name="Islam M.M."/>
            <person name="Ahmed B."/>
            <person name="Halim A."/>
            <person name="Hossen Q.M.M."/>
            <person name="Hossain M.Z."/>
            <person name="Ahmed R."/>
            <person name="Khan M.M."/>
            <person name="Islam R."/>
            <person name="Rashid M.M."/>
            <person name="Khan S.A."/>
            <person name="Rahman M.S."/>
            <person name="Alam M."/>
            <person name="Yahiya A.S."/>
            <person name="Khan M.S."/>
            <person name="Azam M.S."/>
            <person name="Haque T."/>
            <person name="Lashkar M.Z.H."/>
            <person name="Akhand A.I."/>
            <person name="Morshed G."/>
            <person name="Roy S."/>
            <person name="Uddin K.S."/>
            <person name="Rabeya T."/>
            <person name="Hossain A.S."/>
            <person name="Chowdhury A."/>
            <person name="Snigdha A.R."/>
            <person name="Mortoza M.S."/>
            <person name="Matin S.A."/>
            <person name="Hoque S.M.E."/>
            <person name="Islam M.K."/>
            <person name="Roy D.K."/>
            <person name="Haider R."/>
            <person name="Moosa M.M."/>
            <person name="Elias S.M."/>
            <person name="Hasan A.M."/>
            <person name="Jahan S."/>
            <person name="Shafiuddin M."/>
            <person name="Mahmood N."/>
            <person name="Shommy N.S."/>
        </authorList>
    </citation>
    <scope>NUCLEOTIDE SEQUENCE [LARGE SCALE GENOMIC DNA]</scope>
    <source>
        <strain evidence="3">cv. O-4</strain>
    </source>
</reference>
<evidence type="ECO:0000256" key="1">
    <source>
        <dbReference type="SAM" id="Phobius"/>
    </source>
</evidence>